<evidence type="ECO:0000313" key="3">
    <source>
        <dbReference type="Proteomes" id="UP000286997"/>
    </source>
</evidence>
<accession>A0A437NXW2</accession>
<reference evidence="2 3" key="1">
    <citation type="submission" date="2019-01" db="EMBL/GenBank/DDBJ databases">
        <authorList>
            <person name="Chen W.-M."/>
        </authorList>
    </citation>
    <scope>NUCLEOTIDE SEQUENCE [LARGE SCALE GENOMIC DNA]</scope>
    <source>
        <strain evidence="2 3">TER-1</strain>
    </source>
</reference>
<protein>
    <submittedName>
        <fullName evidence="2">Uncharacterized protein</fullName>
    </submittedName>
</protein>
<comment type="caution">
    <text evidence="2">The sequence shown here is derived from an EMBL/GenBank/DDBJ whole genome shotgun (WGS) entry which is preliminary data.</text>
</comment>
<proteinExistence type="predicted"/>
<dbReference type="AlphaFoldDB" id="A0A437NXW2"/>
<feature type="region of interest" description="Disordered" evidence="1">
    <location>
        <begin position="108"/>
        <end position="127"/>
    </location>
</feature>
<dbReference type="PROSITE" id="PS51257">
    <property type="entry name" value="PROKAR_LIPOPROTEIN"/>
    <property type="match status" value="1"/>
</dbReference>
<evidence type="ECO:0000256" key="1">
    <source>
        <dbReference type="SAM" id="MobiDB-lite"/>
    </source>
</evidence>
<sequence>MRRRGWTMAWWQSVAVGLVLVAVGACTRAPPPQGWADLSAPPVQAFAATRSPDPDPAPWTRLARVSAADPMMVDPFAALLRSSTDRRRWARQVPTDYATLVWKPGGLVSAGATPGETGRPQTPSPDSQVVLSRLEKALSVSVKPICRGC</sequence>
<name>A0A437NXW2_9HYPH</name>
<dbReference type="RefSeq" id="WP_127732945.1">
    <property type="nucleotide sequence ID" value="NZ_SACP01000026.1"/>
</dbReference>
<dbReference type="Proteomes" id="UP000286997">
    <property type="component" value="Unassembled WGS sequence"/>
</dbReference>
<dbReference type="EMBL" id="SACP01000026">
    <property type="protein sequence ID" value="RVU14854.1"/>
    <property type="molecule type" value="Genomic_DNA"/>
</dbReference>
<evidence type="ECO:0000313" key="2">
    <source>
        <dbReference type="EMBL" id="RVU14854.1"/>
    </source>
</evidence>
<keyword evidence="3" id="KW-1185">Reference proteome</keyword>
<organism evidence="2 3">
    <name type="scientific">Methylobacterium oryzihabitans</name>
    <dbReference type="NCBI Taxonomy" id="2499852"/>
    <lineage>
        <taxon>Bacteria</taxon>
        <taxon>Pseudomonadati</taxon>
        <taxon>Pseudomonadota</taxon>
        <taxon>Alphaproteobacteria</taxon>
        <taxon>Hyphomicrobiales</taxon>
        <taxon>Methylobacteriaceae</taxon>
        <taxon>Methylobacterium</taxon>
    </lineage>
</organism>
<gene>
    <name evidence="2" type="ORF">EOE48_21545</name>
</gene>